<evidence type="ECO:0000313" key="3">
    <source>
        <dbReference type="Proteomes" id="UP000190637"/>
    </source>
</evidence>
<evidence type="ECO:0000313" key="2">
    <source>
        <dbReference type="EMBL" id="SKA39005.1"/>
    </source>
</evidence>
<organism evidence="2 3">
    <name type="scientific">Marinactinospora thermotolerans DSM 45154</name>
    <dbReference type="NCBI Taxonomy" id="1122192"/>
    <lineage>
        <taxon>Bacteria</taxon>
        <taxon>Bacillati</taxon>
        <taxon>Actinomycetota</taxon>
        <taxon>Actinomycetes</taxon>
        <taxon>Streptosporangiales</taxon>
        <taxon>Nocardiopsidaceae</taxon>
        <taxon>Marinactinospora</taxon>
    </lineage>
</organism>
<dbReference type="EMBL" id="FUWS01000021">
    <property type="protein sequence ID" value="SKA39005.1"/>
    <property type="molecule type" value="Genomic_DNA"/>
</dbReference>
<dbReference type="RefSeq" id="WP_078764117.1">
    <property type="nucleotide sequence ID" value="NZ_FUWS01000021.1"/>
</dbReference>
<accession>A0A1T4TES8</accession>
<dbReference type="InterPro" id="IPR051531">
    <property type="entry name" value="N-acetyltransferase"/>
</dbReference>
<name>A0A1T4TES8_9ACTN</name>
<dbReference type="Gene3D" id="3.40.630.30">
    <property type="match status" value="1"/>
</dbReference>
<dbReference type="InterPro" id="IPR000182">
    <property type="entry name" value="GNAT_dom"/>
</dbReference>
<dbReference type="SUPFAM" id="SSF55729">
    <property type="entry name" value="Acyl-CoA N-acyltransferases (Nat)"/>
    <property type="match status" value="1"/>
</dbReference>
<dbReference type="STRING" id="1122192.SAMN02745673_04911"/>
<keyword evidence="2" id="KW-0808">Transferase</keyword>
<dbReference type="GO" id="GO:0016747">
    <property type="term" value="F:acyltransferase activity, transferring groups other than amino-acyl groups"/>
    <property type="evidence" value="ECO:0007669"/>
    <property type="project" value="InterPro"/>
</dbReference>
<reference evidence="2 3" key="1">
    <citation type="submission" date="2017-02" db="EMBL/GenBank/DDBJ databases">
        <authorList>
            <person name="Peterson S.W."/>
        </authorList>
    </citation>
    <scope>NUCLEOTIDE SEQUENCE [LARGE SCALE GENOMIC DNA]</scope>
    <source>
        <strain evidence="2 3">DSM 45154</strain>
    </source>
</reference>
<dbReference type="Pfam" id="PF13302">
    <property type="entry name" value="Acetyltransf_3"/>
    <property type="match status" value="1"/>
</dbReference>
<evidence type="ECO:0000259" key="1">
    <source>
        <dbReference type="PROSITE" id="PS51186"/>
    </source>
</evidence>
<protein>
    <submittedName>
        <fullName evidence="2">Protein N-acetyltransferase, RimJ/RimL family</fullName>
    </submittedName>
</protein>
<keyword evidence="3" id="KW-1185">Reference proteome</keyword>
<dbReference type="Proteomes" id="UP000190637">
    <property type="component" value="Unassembled WGS sequence"/>
</dbReference>
<dbReference type="InterPro" id="IPR016181">
    <property type="entry name" value="Acyl_CoA_acyltransferase"/>
</dbReference>
<proteinExistence type="predicted"/>
<dbReference type="PANTHER" id="PTHR43792">
    <property type="entry name" value="GNAT FAMILY, PUTATIVE (AFU_ORTHOLOGUE AFUA_3G00765)-RELATED-RELATED"/>
    <property type="match status" value="1"/>
</dbReference>
<feature type="domain" description="N-acetyltransferase" evidence="1">
    <location>
        <begin position="11"/>
        <end position="170"/>
    </location>
</feature>
<dbReference type="OrthoDB" id="9132139at2"/>
<dbReference type="AlphaFoldDB" id="A0A1T4TES8"/>
<gene>
    <name evidence="2" type="ORF">SAMN02745673_04911</name>
</gene>
<sequence length="181" mass="20290">MSPVEITGDGLVLREFSRADLGGLHGVYGDEKTVTHLSFSARSKDGCLTIIDRAMEDAKADPRRVYLLAVTRGDRVVGVARLAREEYPHSASLGFALRADHWGRGLGTELVSLLLKFGFRDLGLYRLWGARAPENMASARVMERVGMREEGRIRAHVWTGEAWRDSISHSILRDEWERAAR</sequence>
<dbReference type="CDD" id="cd04301">
    <property type="entry name" value="NAT_SF"/>
    <property type="match status" value="1"/>
</dbReference>
<dbReference type="PROSITE" id="PS51186">
    <property type="entry name" value="GNAT"/>
    <property type="match status" value="1"/>
</dbReference>